<dbReference type="Proteomes" id="UP000442619">
    <property type="component" value="Unassembled WGS sequence"/>
</dbReference>
<dbReference type="PANTHER" id="PTHR43179">
    <property type="entry name" value="RHAMNOSYLTRANSFERASE WBBL"/>
    <property type="match status" value="1"/>
</dbReference>
<organism evidence="6 7">
    <name type="scientific">Sharpea porci</name>
    <dbReference type="NCBI Taxonomy" id="2652286"/>
    <lineage>
        <taxon>Bacteria</taxon>
        <taxon>Bacillati</taxon>
        <taxon>Bacillota</taxon>
        <taxon>Erysipelotrichia</taxon>
        <taxon>Erysipelotrichales</taxon>
        <taxon>Coprobacillaceae</taxon>
        <taxon>Sharpea</taxon>
    </lineage>
</organism>
<dbReference type="Gene3D" id="3.90.550.10">
    <property type="entry name" value="Spore Coat Polysaccharide Biosynthesis Protein SpsA, Chain A"/>
    <property type="match status" value="1"/>
</dbReference>
<dbReference type="PANTHER" id="PTHR43179:SF12">
    <property type="entry name" value="GALACTOFURANOSYLTRANSFERASE GLFT2"/>
    <property type="match status" value="1"/>
</dbReference>
<evidence type="ECO:0000259" key="5">
    <source>
        <dbReference type="Pfam" id="PF00535"/>
    </source>
</evidence>
<comment type="similarity">
    <text evidence="2">Belongs to the glycosyltransferase 2 family.</text>
</comment>
<dbReference type="RefSeq" id="WP_154518706.1">
    <property type="nucleotide sequence ID" value="NZ_VUNM01000044.1"/>
</dbReference>
<name>A0A844FVS4_9FIRM</name>
<evidence type="ECO:0000256" key="3">
    <source>
        <dbReference type="ARBA" id="ARBA00022676"/>
    </source>
</evidence>
<keyword evidence="3" id="KW-0328">Glycosyltransferase</keyword>
<keyword evidence="4 6" id="KW-0808">Transferase</keyword>
<sequence length="295" mass="34312">MKKIIAVVVTFNRKVLLKEAIEALLNNKYPGLEVLVTDNASTDGTKEYISELLDNPRVHYVNTGDNLGGAGGFNFGMKEAYKLGCDYMWLMDDDCIVHEDSLEKLMAADEKLKGNYGFLSSKVLWTDGNLCRMNLVKETYTKNVEDWETPLVKIVMATFVSFFVKTEVVREVGLPIKEFFIWSDDLEYSRRISMKYPGYLVNDSVVTHKCKSNIGSDISRDMSESLWRYPYAYRNEIYVCKREGFYGRFRQFERVVMHCLRVIFRKNDRKGERLKIILSNTFKGMKFNPPIEYLE</sequence>
<evidence type="ECO:0000256" key="2">
    <source>
        <dbReference type="ARBA" id="ARBA00006739"/>
    </source>
</evidence>
<feature type="domain" description="Glycosyltransferase 2-like" evidence="5">
    <location>
        <begin position="7"/>
        <end position="111"/>
    </location>
</feature>
<dbReference type="InterPro" id="IPR029044">
    <property type="entry name" value="Nucleotide-diphossugar_trans"/>
</dbReference>
<evidence type="ECO:0000256" key="1">
    <source>
        <dbReference type="ARBA" id="ARBA00004776"/>
    </source>
</evidence>
<dbReference type="AlphaFoldDB" id="A0A844FVS4"/>
<gene>
    <name evidence="6" type="ORF">FYJ79_11665</name>
</gene>
<protein>
    <submittedName>
        <fullName evidence="6">Glycosyltransferase</fullName>
    </submittedName>
</protein>
<reference evidence="6 7" key="1">
    <citation type="submission" date="2019-08" db="EMBL/GenBank/DDBJ databases">
        <title>In-depth cultivation of the pig gut microbiome towards novel bacterial diversity and tailored functional studies.</title>
        <authorList>
            <person name="Wylensek D."/>
            <person name="Hitch T.C.A."/>
            <person name="Clavel T."/>
        </authorList>
    </citation>
    <scope>NUCLEOTIDE SEQUENCE [LARGE SCALE GENOMIC DNA]</scope>
    <source>
        <strain evidence="6 7">CA-Schmier-601-WT-3</strain>
    </source>
</reference>
<dbReference type="InterPro" id="IPR001173">
    <property type="entry name" value="Glyco_trans_2-like"/>
</dbReference>
<dbReference type="EMBL" id="VUNM01000044">
    <property type="protein sequence ID" value="MST90211.1"/>
    <property type="molecule type" value="Genomic_DNA"/>
</dbReference>
<accession>A0A844FVS4</accession>
<dbReference type="GO" id="GO:0016757">
    <property type="term" value="F:glycosyltransferase activity"/>
    <property type="evidence" value="ECO:0007669"/>
    <property type="project" value="UniProtKB-KW"/>
</dbReference>
<comment type="pathway">
    <text evidence="1">Cell wall biogenesis; cell wall polysaccharide biosynthesis.</text>
</comment>
<keyword evidence="7" id="KW-1185">Reference proteome</keyword>
<evidence type="ECO:0000313" key="6">
    <source>
        <dbReference type="EMBL" id="MST90211.1"/>
    </source>
</evidence>
<dbReference type="SUPFAM" id="SSF53448">
    <property type="entry name" value="Nucleotide-diphospho-sugar transferases"/>
    <property type="match status" value="1"/>
</dbReference>
<dbReference type="Pfam" id="PF00535">
    <property type="entry name" value="Glycos_transf_2"/>
    <property type="match status" value="1"/>
</dbReference>
<dbReference type="CDD" id="cd04185">
    <property type="entry name" value="GT_2_like_b"/>
    <property type="match status" value="1"/>
</dbReference>
<evidence type="ECO:0000256" key="4">
    <source>
        <dbReference type="ARBA" id="ARBA00022679"/>
    </source>
</evidence>
<evidence type="ECO:0000313" key="7">
    <source>
        <dbReference type="Proteomes" id="UP000442619"/>
    </source>
</evidence>
<proteinExistence type="inferred from homology"/>
<comment type="caution">
    <text evidence="6">The sequence shown here is derived from an EMBL/GenBank/DDBJ whole genome shotgun (WGS) entry which is preliminary data.</text>
</comment>